<evidence type="ECO:0000313" key="2">
    <source>
        <dbReference type="Proteomes" id="UP001348641"/>
    </source>
</evidence>
<accession>A0ABU7KLX9</accession>
<proteinExistence type="predicted"/>
<evidence type="ECO:0008006" key="3">
    <source>
        <dbReference type="Google" id="ProtNLM"/>
    </source>
</evidence>
<dbReference type="Proteomes" id="UP001348641">
    <property type="component" value="Unassembled WGS sequence"/>
</dbReference>
<protein>
    <recommendedName>
        <fullName evidence="3">DUF3618 domain-containing protein</fullName>
    </recommendedName>
</protein>
<gene>
    <name evidence="1" type="ORF">Q8A49_07310</name>
</gene>
<evidence type="ECO:0000313" key="1">
    <source>
        <dbReference type="EMBL" id="MEE2050300.1"/>
    </source>
</evidence>
<reference evidence="1 2" key="1">
    <citation type="submission" date="2023-07" db="EMBL/GenBank/DDBJ databases">
        <authorList>
            <person name="Girao M."/>
            <person name="Carvalho M.F."/>
        </authorList>
    </citation>
    <scope>NUCLEOTIDE SEQUENCE [LARGE SCALE GENOMIC DNA]</scope>
    <source>
        <strain evidence="1 2">66/93</strain>
    </source>
</reference>
<name>A0ABU7KLX9_9ACTN</name>
<sequence>MTAQHPSPPPLPPDPFSGVITARDVYDVVRETQGDVRRSLDRLTTVETTQADHETRLRALERWRWGTGAALVLAALTFLGGDSPLSSLIP</sequence>
<comment type="caution">
    <text evidence="1">The sequence shown here is derived from an EMBL/GenBank/DDBJ whole genome shotgun (WGS) entry which is preliminary data.</text>
</comment>
<dbReference type="RefSeq" id="WP_330157525.1">
    <property type="nucleotide sequence ID" value="NZ_BAAAJA010000096.1"/>
</dbReference>
<dbReference type="EMBL" id="JAUUCC010000013">
    <property type="protein sequence ID" value="MEE2050300.1"/>
    <property type="molecule type" value="Genomic_DNA"/>
</dbReference>
<organism evidence="1 2">
    <name type="scientific">Nocardiopsis tropica</name>
    <dbReference type="NCBI Taxonomy" id="109330"/>
    <lineage>
        <taxon>Bacteria</taxon>
        <taxon>Bacillati</taxon>
        <taxon>Actinomycetota</taxon>
        <taxon>Actinomycetes</taxon>
        <taxon>Streptosporangiales</taxon>
        <taxon>Nocardiopsidaceae</taxon>
        <taxon>Nocardiopsis</taxon>
    </lineage>
</organism>